<dbReference type="EMBL" id="BDRX01000003">
    <property type="protein sequence ID" value="GBF88053.1"/>
    <property type="molecule type" value="Genomic_DNA"/>
</dbReference>
<keyword evidence="2" id="KW-0812">Transmembrane</keyword>
<evidence type="ECO:0000256" key="1">
    <source>
        <dbReference type="SAM" id="MobiDB-lite"/>
    </source>
</evidence>
<feature type="domain" description="YdbS-like PH" evidence="3">
    <location>
        <begin position="137"/>
        <end position="206"/>
    </location>
</feature>
<keyword evidence="2" id="KW-1133">Transmembrane helix</keyword>
<sequence length="255" mass="26810">MAAAMQAAGARTAAAAGRPMGAAAPFAVARRPARPVRVVVVRAVDEDAELEARLAKLKAAKGETTDAEKRQARAARLPGGVSKPAAPAKPQYDFSGETLHWEGAPANGDLLLNIALGATLVWLPLTFGAIGRRVFLKYRFTDKRISVSDTFPTYGKSADVPYQEVLEVRTVPRGLGAWGDMVIVLRNGDKVEIRSLEKFQELKEYILQRRDALTGRAAGAAAAAGGGRPSVMDLDADDAAVGLGGGAKKGKGFSS</sequence>
<evidence type="ECO:0000313" key="5">
    <source>
        <dbReference type="Proteomes" id="UP000247498"/>
    </source>
</evidence>
<keyword evidence="5" id="KW-1185">Reference proteome</keyword>
<keyword evidence="2" id="KW-0472">Membrane</keyword>
<dbReference type="Pfam" id="PF03703">
    <property type="entry name" value="bPH_2"/>
    <property type="match status" value="1"/>
</dbReference>
<feature type="region of interest" description="Disordered" evidence="1">
    <location>
        <begin position="61"/>
        <end position="87"/>
    </location>
</feature>
<gene>
    <name evidence="4" type="ORF">Rsub_00765</name>
</gene>
<dbReference type="InterPro" id="IPR005182">
    <property type="entry name" value="YdbS-like_PH"/>
</dbReference>
<reference evidence="4 5" key="1">
    <citation type="journal article" date="2018" name="Sci. Rep.">
        <title>Raphidocelis subcapitata (=Pseudokirchneriella subcapitata) provides an insight into genome evolution and environmental adaptations in the Sphaeropleales.</title>
        <authorList>
            <person name="Suzuki S."/>
            <person name="Yamaguchi H."/>
            <person name="Nakajima N."/>
            <person name="Kawachi M."/>
        </authorList>
    </citation>
    <scope>NUCLEOTIDE SEQUENCE [LARGE SCALE GENOMIC DNA]</scope>
    <source>
        <strain evidence="4 5">NIES-35</strain>
    </source>
</reference>
<proteinExistence type="predicted"/>
<evidence type="ECO:0000259" key="3">
    <source>
        <dbReference type="Pfam" id="PF03703"/>
    </source>
</evidence>
<protein>
    <submittedName>
        <fullName evidence="4">Ribonuclease P</fullName>
    </submittedName>
</protein>
<dbReference type="OrthoDB" id="3001at2759"/>
<dbReference type="PANTHER" id="PTHR35688">
    <property type="entry name" value="NAD(P)-LINKED OXIDOREDUCTASE SUPERFAMILY PROTEIN"/>
    <property type="match status" value="1"/>
</dbReference>
<dbReference type="InParanoid" id="A0A2V0NR71"/>
<accession>A0A2V0NR71</accession>
<dbReference type="Proteomes" id="UP000247498">
    <property type="component" value="Unassembled WGS sequence"/>
</dbReference>
<dbReference type="PANTHER" id="PTHR35688:SF2">
    <property type="entry name" value="NAD(P)-LINKED OXIDOREDUCTASE SUPERFAMILY PROTEIN"/>
    <property type="match status" value="1"/>
</dbReference>
<feature type="transmembrane region" description="Helical" evidence="2">
    <location>
        <begin position="110"/>
        <end position="130"/>
    </location>
</feature>
<dbReference type="STRING" id="307507.A0A2V0NR71"/>
<feature type="compositionally biased region" description="Basic and acidic residues" evidence="1">
    <location>
        <begin position="61"/>
        <end position="71"/>
    </location>
</feature>
<comment type="caution">
    <text evidence="4">The sequence shown here is derived from an EMBL/GenBank/DDBJ whole genome shotgun (WGS) entry which is preliminary data.</text>
</comment>
<name>A0A2V0NR71_9CHLO</name>
<organism evidence="4 5">
    <name type="scientific">Raphidocelis subcapitata</name>
    <dbReference type="NCBI Taxonomy" id="307507"/>
    <lineage>
        <taxon>Eukaryota</taxon>
        <taxon>Viridiplantae</taxon>
        <taxon>Chlorophyta</taxon>
        <taxon>core chlorophytes</taxon>
        <taxon>Chlorophyceae</taxon>
        <taxon>CS clade</taxon>
        <taxon>Sphaeropleales</taxon>
        <taxon>Selenastraceae</taxon>
        <taxon>Raphidocelis</taxon>
    </lineage>
</organism>
<evidence type="ECO:0000313" key="4">
    <source>
        <dbReference type="EMBL" id="GBF88053.1"/>
    </source>
</evidence>
<evidence type="ECO:0000256" key="2">
    <source>
        <dbReference type="SAM" id="Phobius"/>
    </source>
</evidence>
<dbReference type="AlphaFoldDB" id="A0A2V0NR71"/>